<name>X6P840_RETFI</name>
<protein>
    <submittedName>
        <fullName evidence="2">Uncharacterized protein</fullName>
    </submittedName>
</protein>
<gene>
    <name evidence="2" type="ORF">RFI_03305</name>
</gene>
<dbReference type="EMBL" id="ASPP01003128">
    <property type="protein sequence ID" value="ETO33797.1"/>
    <property type="molecule type" value="Genomic_DNA"/>
</dbReference>
<feature type="transmembrane region" description="Helical" evidence="1">
    <location>
        <begin position="114"/>
        <end position="133"/>
    </location>
</feature>
<dbReference type="Proteomes" id="UP000023152">
    <property type="component" value="Unassembled WGS sequence"/>
</dbReference>
<comment type="caution">
    <text evidence="2">The sequence shown here is derived from an EMBL/GenBank/DDBJ whole genome shotgun (WGS) entry which is preliminary data.</text>
</comment>
<organism evidence="2 3">
    <name type="scientific">Reticulomyxa filosa</name>
    <dbReference type="NCBI Taxonomy" id="46433"/>
    <lineage>
        <taxon>Eukaryota</taxon>
        <taxon>Sar</taxon>
        <taxon>Rhizaria</taxon>
        <taxon>Retaria</taxon>
        <taxon>Foraminifera</taxon>
        <taxon>Monothalamids</taxon>
        <taxon>Reticulomyxidae</taxon>
        <taxon>Reticulomyxa</taxon>
    </lineage>
</organism>
<keyword evidence="1" id="KW-1133">Transmembrane helix</keyword>
<dbReference type="AlphaFoldDB" id="X6P840"/>
<proteinExistence type="predicted"/>
<feature type="transmembrane region" description="Helical" evidence="1">
    <location>
        <begin position="80"/>
        <end position="102"/>
    </location>
</feature>
<sequence length="300" mass="34409">MQTADFLGQRLSKYRKINNTDEKKADEMTIKEKQQNVIVSIKVPSASEQIKIIEVIRLYFENLVCVISKINVKVGERISILMYFKLYVQCSYNFKVCFFIILNTTKIVLSIKSYLFSGIFFVLVLFLLFSRVFSNLDYPGAFPVVNIQNGEAYFKLTDAAQKKRHQNEPNESKNAGANGNQNISVESLFCPVIPSTKQVFDGHSSAAAAMDSKKKWSRKYEKLLGDLQRLQYPSECNLFESGNKYVIYKKIWGWAPEKVCNTSNYNCYFTPISNCTETILLSSIENANPSVKRKNVTRYE</sequence>
<keyword evidence="1" id="KW-0472">Membrane</keyword>
<feature type="non-terminal residue" evidence="2">
    <location>
        <position position="300"/>
    </location>
</feature>
<accession>X6P840</accession>
<keyword evidence="3" id="KW-1185">Reference proteome</keyword>
<evidence type="ECO:0000313" key="2">
    <source>
        <dbReference type="EMBL" id="ETO33797.1"/>
    </source>
</evidence>
<evidence type="ECO:0000256" key="1">
    <source>
        <dbReference type="SAM" id="Phobius"/>
    </source>
</evidence>
<keyword evidence="1" id="KW-0812">Transmembrane</keyword>
<reference evidence="2 3" key="1">
    <citation type="journal article" date="2013" name="Curr. Biol.">
        <title>The Genome of the Foraminiferan Reticulomyxa filosa.</title>
        <authorList>
            <person name="Glockner G."/>
            <person name="Hulsmann N."/>
            <person name="Schleicher M."/>
            <person name="Noegel A.A."/>
            <person name="Eichinger L."/>
            <person name="Gallinger C."/>
            <person name="Pawlowski J."/>
            <person name="Sierra R."/>
            <person name="Euteneuer U."/>
            <person name="Pillet L."/>
            <person name="Moustafa A."/>
            <person name="Platzer M."/>
            <person name="Groth M."/>
            <person name="Szafranski K."/>
            <person name="Schliwa M."/>
        </authorList>
    </citation>
    <scope>NUCLEOTIDE SEQUENCE [LARGE SCALE GENOMIC DNA]</scope>
</reference>
<evidence type="ECO:0000313" key="3">
    <source>
        <dbReference type="Proteomes" id="UP000023152"/>
    </source>
</evidence>